<dbReference type="Proteomes" id="UP001174208">
    <property type="component" value="Unassembled WGS sequence"/>
</dbReference>
<comment type="caution">
    <text evidence="2">The sequence shown here is derived from an EMBL/GenBank/DDBJ whole genome shotgun (WGS) entry which is preliminary data.</text>
</comment>
<gene>
    <name evidence="2" type="ORF">P5G50_07200</name>
</gene>
<evidence type="ECO:0000313" key="3">
    <source>
        <dbReference type="Proteomes" id="UP001174208"/>
    </source>
</evidence>
<dbReference type="Pfam" id="PF12680">
    <property type="entry name" value="SnoaL_2"/>
    <property type="match status" value="1"/>
</dbReference>
<dbReference type="RefSeq" id="WP_301212686.1">
    <property type="nucleotide sequence ID" value="NZ_JAROCF010000001.1"/>
</dbReference>
<sequence>MTTIPELLHANLHDVFGNRDAATRRAAIDRIYAEDVVFTDPEGEVRGRDALEQKAAGLLASVPEAFAFAEDGPQYLSETAGVLAWTFGPEGAPAVRGVDVIRVADGRIVSLLTVLAPSEG</sequence>
<keyword evidence="3" id="KW-1185">Reference proteome</keyword>
<dbReference type="InterPro" id="IPR032710">
    <property type="entry name" value="NTF2-like_dom_sf"/>
</dbReference>
<protein>
    <submittedName>
        <fullName evidence="2">Nuclear transport factor 2 family protein</fullName>
    </submittedName>
</protein>
<dbReference type="SUPFAM" id="SSF54427">
    <property type="entry name" value="NTF2-like"/>
    <property type="match status" value="1"/>
</dbReference>
<dbReference type="EMBL" id="JAROCF010000001">
    <property type="protein sequence ID" value="MDN4614238.1"/>
    <property type="molecule type" value="Genomic_DNA"/>
</dbReference>
<reference evidence="2" key="1">
    <citation type="submission" date="2023-06" db="EMBL/GenBank/DDBJ databases">
        <title>MT1 and MT2 Draft Genomes of Novel Species.</title>
        <authorList>
            <person name="Venkateswaran K."/>
        </authorList>
    </citation>
    <scope>NUCLEOTIDE SEQUENCE</scope>
    <source>
        <strain evidence="2">F6_8S_P_1B</strain>
    </source>
</reference>
<evidence type="ECO:0000259" key="1">
    <source>
        <dbReference type="Pfam" id="PF12680"/>
    </source>
</evidence>
<dbReference type="InterPro" id="IPR037401">
    <property type="entry name" value="SnoaL-like"/>
</dbReference>
<accession>A0ABT8K9W1</accession>
<dbReference type="Gene3D" id="3.10.450.50">
    <property type="match status" value="1"/>
</dbReference>
<feature type="domain" description="SnoaL-like" evidence="1">
    <location>
        <begin position="14"/>
        <end position="110"/>
    </location>
</feature>
<evidence type="ECO:0000313" key="2">
    <source>
        <dbReference type="EMBL" id="MDN4614238.1"/>
    </source>
</evidence>
<name>A0ABT8K9W1_9MICO</name>
<proteinExistence type="predicted"/>
<organism evidence="2 3">
    <name type="scientific">Leifsonia williamsii</name>
    <dbReference type="NCBI Taxonomy" id="3035919"/>
    <lineage>
        <taxon>Bacteria</taxon>
        <taxon>Bacillati</taxon>
        <taxon>Actinomycetota</taxon>
        <taxon>Actinomycetes</taxon>
        <taxon>Micrococcales</taxon>
        <taxon>Microbacteriaceae</taxon>
        <taxon>Leifsonia</taxon>
    </lineage>
</organism>